<evidence type="ECO:0000313" key="1">
    <source>
        <dbReference type="EMBL" id="KEH40914.1"/>
    </source>
</evidence>
<protein>
    <submittedName>
        <fullName evidence="1 2">Uncharacterized protein</fullName>
    </submittedName>
</protein>
<evidence type="ECO:0000313" key="3">
    <source>
        <dbReference type="Proteomes" id="UP000002051"/>
    </source>
</evidence>
<name>A0A072VFY9_MEDTR</name>
<evidence type="ECO:0000313" key="2">
    <source>
        <dbReference type="EnsemblPlants" id="KEH40914"/>
    </source>
</evidence>
<dbReference type="EnsemblPlants" id="KEH40914">
    <property type="protein sequence ID" value="KEH40914"/>
    <property type="gene ID" value="MTR_1g037470"/>
</dbReference>
<keyword evidence="3" id="KW-1185">Reference proteome</keyword>
<dbReference type="Proteomes" id="UP000002051">
    <property type="component" value="Unassembled WGS sequence"/>
</dbReference>
<dbReference type="HOGENOM" id="CLU_1534786_0_0_1"/>
<reference evidence="1 3" key="2">
    <citation type="journal article" date="2014" name="BMC Genomics">
        <title>An improved genome release (version Mt4.0) for the model legume Medicago truncatula.</title>
        <authorList>
            <person name="Tang H."/>
            <person name="Krishnakumar V."/>
            <person name="Bidwell S."/>
            <person name="Rosen B."/>
            <person name="Chan A."/>
            <person name="Zhou S."/>
            <person name="Gentzbittel L."/>
            <person name="Childs K.L."/>
            <person name="Yandell M."/>
            <person name="Gundlach H."/>
            <person name="Mayer K.F."/>
            <person name="Schwartz D.C."/>
            <person name="Town C.D."/>
        </authorList>
    </citation>
    <scope>GENOME REANNOTATION</scope>
    <source>
        <strain evidence="1">A17</strain>
        <strain evidence="2 3">cv. Jemalong A17</strain>
    </source>
</reference>
<dbReference type="AlphaFoldDB" id="A0A072VFY9"/>
<gene>
    <name evidence="1" type="ordered locus">MTR_1g037470</name>
</gene>
<organism evidence="1 3">
    <name type="scientific">Medicago truncatula</name>
    <name type="common">Barrel medic</name>
    <name type="synonym">Medicago tribuloides</name>
    <dbReference type="NCBI Taxonomy" id="3880"/>
    <lineage>
        <taxon>Eukaryota</taxon>
        <taxon>Viridiplantae</taxon>
        <taxon>Streptophyta</taxon>
        <taxon>Embryophyta</taxon>
        <taxon>Tracheophyta</taxon>
        <taxon>Spermatophyta</taxon>
        <taxon>Magnoliopsida</taxon>
        <taxon>eudicotyledons</taxon>
        <taxon>Gunneridae</taxon>
        <taxon>Pentapetalae</taxon>
        <taxon>rosids</taxon>
        <taxon>fabids</taxon>
        <taxon>Fabales</taxon>
        <taxon>Fabaceae</taxon>
        <taxon>Papilionoideae</taxon>
        <taxon>50 kb inversion clade</taxon>
        <taxon>NPAAA clade</taxon>
        <taxon>Hologalegina</taxon>
        <taxon>IRL clade</taxon>
        <taxon>Trifolieae</taxon>
        <taxon>Medicago</taxon>
    </lineage>
</organism>
<dbReference type="EMBL" id="CM001217">
    <property type="protein sequence ID" value="KEH40914.1"/>
    <property type="molecule type" value="Genomic_DNA"/>
</dbReference>
<proteinExistence type="predicted"/>
<reference evidence="1 3" key="1">
    <citation type="journal article" date="2011" name="Nature">
        <title>The Medicago genome provides insight into the evolution of rhizobial symbioses.</title>
        <authorList>
            <person name="Young N.D."/>
            <person name="Debelle F."/>
            <person name="Oldroyd G.E."/>
            <person name="Geurts R."/>
            <person name="Cannon S.B."/>
            <person name="Udvardi M.K."/>
            <person name="Benedito V.A."/>
            <person name="Mayer K.F."/>
            <person name="Gouzy J."/>
            <person name="Schoof H."/>
            <person name="Van de Peer Y."/>
            <person name="Proost S."/>
            <person name="Cook D.R."/>
            <person name="Meyers B.C."/>
            <person name="Spannagl M."/>
            <person name="Cheung F."/>
            <person name="De Mita S."/>
            <person name="Krishnakumar V."/>
            <person name="Gundlach H."/>
            <person name="Zhou S."/>
            <person name="Mudge J."/>
            <person name="Bharti A.K."/>
            <person name="Murray J.D."/>
            <person name="Naoumkina M.A."/>
            <person name="Rosen B."/>
            <person name="Silverstein K.A."/>
            <person name="Tang H."/>
            <person name="Rombauts S."/>
            <person name="Zhao P.X."/>
            <person name="Zhou P."/>
            <person name="Barbe V."/>
            <person name="Bardou P."/>
            <person name="Bechner M."/>
            <person name="Bellec A."/>
            <person name="Berger A."/>
            <person name="Berges H."/>
            <person name="Bidwell S."/>
            <person name="Bisseling T."/>
            <person name="Choisne N."/>
            <person name="Couloux A."/>
            <person name="Denny R."/>
            <person name="Deshpande S."/>
            <person name="Dai X."/>
            <person name="Doyle J.J."/>
            <person name="Dudez A.M."/>
            <person name="Farmer A.D."/>
            <person name="Fouteau S."/>
            <person name="Franken C."/>
            <person name="Gibelin C."/>
            <person name="Gish J."/>
            <person name="Goldstein S."/>
            <person name="Gonzalez A.J."/>
            <person name="Green P.J."/>
            <person name="Hallab A."/>
            <person name="Hartog M."/>
            <person name="Hua A."/>
            <person name="Humphray S.J."/>
            <person name="Jeong D.H."/>
            <person name="Jing Y."/>
            <person name="Jocker A."/>
            <person name="Kenton S.M."/>
            <person name="Kim D.J."/>
            <person name="Klee K."/>
            <person name="Lai H."/>
            <person name="Lang C."/>
            <person name="Lin S."/>
            <person name="Macmil S.L."/>
            <person name="Magdelenat G."/>
            <person name="Matthews L."/>
            <person name="McCorrison J."/>
            <person name="Monaghan E.L."/>
            <person name="Mun J.H."/>
            <person name="Najar F.Z."/>
            <person name="Nicholson C."/>
            <person name="Noirot C."/>
            <person name="O'Bleness M."/>
            <person name="Paule C.R."/>
            <person name="Poulain J."/>
            <person name="Prion F."/>
            <person name="Qin B."/>
            <person name="Qu C."/>
            <person name="Retzel E.F."/>
            <person name="Riddle C."/>
            <person name="Sallet E."/>
            <person name="Samain S."/>
            <person name="Samson N."/>
            <person name="Sanders I."/>
            <person name="Saurat O."/>
            <person name="Scarpelli C."/>
            <person name="Schiex T."/>
            <person name="Segurens B."/>
            <person name="Severin A.J."/>
            <person name="Sherrier D.J."/>
            <person name="Shi R."/>
            <person name="Sims S."/>
            <person name="Singer S.R."/>
            <person name="Sinharoy S."/>
            <person name="Sterck L."/>
            <person name="Viollet A."/>
            <person name="Wang B.B."/>
            <person name="Wang K."/>
            <person name="Wang M."/>
            <person name="Wang X."/>
            <person name="Warfsmann J."/>
            <person name="Weissenbach J."/>
            <person name="White D.D."/>
            <person name="White J.D."/>
            <person name="Wiley G.B."/>
            <person name="Wincker P."/>
            <person name="Xing Y."/>
            <person name="Yang L."/>
            <person name="Yao Z."/>
            <person name="Ying F."/>
            <person name="Zhai J."/>
            <person name="Zhou L."/>
            <person name="Zuber A."/>
            <person name="Denarie J."/>
            <person name="Dixon R.A."/>
            <person name="May G.D."/>
            <person name="Schwartz D.C."/>
            <person name="Rogers J."/>
            <person name="Quetier F."/>
            <person name="Town C.D."/>
            <person name="Roe B.A."/>
        </authorList>
    </citation>
    <scope>NUCLEOTIDE SEQUENCE [LARGE SCALE GENOMIC DNA]</scope>
    <source>
        <strain evidence="1">A17</strain>
        <strain evidence="2 3">cv. Jemalong A17</strain>
    </source>
</reference>
<reference evidence="2" key="3">
    <citation type="submission" date="2015-04" db="UniProtKB">
        <authorList>
            <consortium name="EnsemblPlants"/>
        </authorList>
    </citation>
    <scope>IDENTIFICATION</scope>
    <source>
        <strain evidence="2">cv. Jemalong A17</strain>
    </source>
</reference>
<accession>A0A072VFY9</accession>
<sequence length="175" mass="20309">MFHMIYSPYYRIYTSSLYMSKPPYPSFHRLFYYRSSLYMFKPPNPSFHHLFYYRPSGETFNLSENEIAEGQVRIGLGFICSTSAPWSHIGNDATAKEWKTLEIIAAGIAGEECSSEAVREAETVTALAMAEEREGDSREREREWERECERIGEAVKWKILFAILRVAGFGKEYDI</sequence>